<name>T1IIG7_STRMM</name>
<accession>T1IIG7</accession>
<dbReference type="EMBL" id="AFFK01014262">
    <property type="status" value="NOT_ANNOTATED_CDS"/>
    <property type="molecule type" value="Genomic_DNA"/>
</dbReference>
<proteinExistence type="predicted"/>
<reference evidence="1" key="2">
    <citation type="submission" date="2015-02" db="UniProtKB">
        <authorList>
            <consortium name="EnsemblMetazoa"/>
        </authorList>
    </citation>
    <scope>IDENTIFICATION</scope>
</reference>
<evidence type="ECO:0000313" key="2">
    <source>
        <dbReference type="Proteomes" id="UP000014500"/>
    </source>
</evidence>
<dbReference type="EnsemblMetazoa" id="SMAR000665-RA">
    <property type="protein sequence ID" value="SMAR000665-PA"/>
    <property type="gene ID" value="SMAR000665"/>
</dbReference>
<sequence>MYCTRDCYFFFLFIGNVCETFPFLRMLHSSSMPTLFQMTKSLIHDETNQSVQLFYLACYRRKILEDKSSCKIFSHIAHYTQSHHLNIPHFPIDRSCVVETSRGC</sequence>
<dbReference type="Proteomes" id="UP000014500">
    <property type="component" value="Unassembled WGS sequence"/>
</dbReference>
<evidence type="ECO:0000313" key="1">
    <source>
        <dbReference type="EnsemblMetazoa" id="SMAR000665-PA"/>
    </source>
</evidence>
<keyword evidence="2" id="KW-1185">Reference proteome</keyword>
<dbReference type="AlphaFoldDB" id="T1IIG7"/>
<reference evidence="2" key="1">
    <citation type="submission" date="2011-05" db="EMBL/GenBank/DDBJ databases">
        <authorList>
            <person name="Richards S.R."/>
            <person name="Qu J."/>
            <person name="Jiang H."/>
            <person name="Jhangiani S.N."/>
            <person name="Agravi P."/>
            <person name="Goodspeed R."/>
            <person name="Gross S."/>
            <person name="Mandapat C."/>
            <person name="Jackson L."/>
            <person name="Mathew T."/>
            <person name="Pu L."/>
            <person name="Thornton R."/>
            <person name="Saada N."/>
            <person name="Wilczek-Boney K.B."/>
            <person name="Lee S."/>
            <person name="Kovar C."/>
            <person name="Wu Y."/>
            <person name="Scherer S.E."/>
            <person name="Worley K.C."/>
            <person name="Muzny D.M."/>
            <person name="Gibbs R."/>
        </authorList>
    </citation>
    <scope>NUCLEOTIDE SEQUENCE</scope>
    <source>
        <strain evidence="2">Brora</strain>
    </source>
</reference>
<dbReference type="HOGENOM" id="CLU_2253410_0_0_1"/>
<protein>
    <submittedName>
        <fullName evidence="1">Uncharacterized protein</fullName>
    </submittedName>
</protein>
<organism evidence="1 2">
    <name type="scientific">Strigamia maritima</name>
    <name type="common">European centipede</name>
    <name type="synonym">Geophilus maritimus</name>
    <dbReference type="NCBI Taxonomy" id="126957"/>
    <lineage>
        <taxon>Eukaryota</taxon>
        <taxon>Metazoa</taxon>
        <taxon>Ecdysozoa</taxon>
        <taxon>Arthropoda</taxon>
        <taxon>Myriapoda</taxon>
        <taxon>Chilopoda</taxon>
        <taxon>Pleurostigmophora</taxon>
        <taxon>Geophilomorpha</taxon>
        <taxon>Linotaeniidae</taxon>
        <taxon>Strigamia</taxon>
    </lineage>
</organism>